<comment type="caution">
    <text evidence="1">The sequence shown here is derived from an EMBL/GenBank/DDBJ whole genome shotgun (WGS) entry which is preliminary data.</text>
</comment>
<organism evidence="1 2">
    <name type="scientific">Blattamonas nauphoetae</name>
    <dbReference type="NCBI Taxonomy" id="2049346"/>
    <lineage>
        <taxon>Eukaryota</taxon>
        <taxon>Metamonada</taxon>
        <taxon>Preaxostyla</taxon>
        <taxon>Oxymonadida</taxon>
        <taxon>Blattamonas</taxon>
    </lineage>
</organism>
<keyword evidence="2" id="KW-1185">Reference proteome</keyword>
<reference evidence="1 2" key="1">
    <citation type="journal article" date="2022" name="bioRxiv">
        <title>Genomics of Preaxostyla Flagellates Illuminates Evolutionary Transitions and the Path Towards Mitochondrial Loss.</title>
        <authorList>
            <person name="Novak L.V.F."/>
            <person name="Treitli S.C."/>
            <person name="Pyrih J."/>
            <person name="Halakuc P."/>
            <person name="Pipaliya S.V."/>
            <person name="Vacek V."/>
            <person name="Brzon O."/>
            <person name="Soukal P."/>
            <person name="Eme L."/>
            <person name="Dacks J.B."/>
            <person name="Karnkowska A."/>
            <person name="Elias M."/>
            <person name="Hampl V."/>
        </authorList>
    </citation>
    <scope>NUCLEOTIDE SEQUENCE [LARGE SCALE GENOMIC DNA]</scope>
    <source>
        <strain evidence="1">NAU3</strain>
        <tissue evidence="1">Gut</tissue>
    </source>
</reference>
<dbReference type="Proteomes" id="UP001281761">
    <property type="component" value="Unassembled WGS sequence"/>
</dbReference>
<accession>A0ABQ9WP94</accession>
<protein>
    <submittedName>
        <fullName evidence="1">Uncharacterized protein</fullName>
    </submittedName>
</protein>
<sequence length="246" mass="28251">MGQRNLNPSHRISSAELVRTNRLQSVLGPETPLSRFVTQDHETTRNKLEEHKRTQELLRHQDQHTIQRLELELKTRNRNHRSYGKRVGRIEIEPAPTSSSASTSFEWTRQGTVVRSQIGAAAIELFYQTMWKSSLVSFEFGAEVARLSLIIRKGPNYSFILESSRPVWAARALTDYFPKLKGGAGWDLYPDFRRARQNWKDTNYGSACLEGREGQRVVLEADGREGKRTLKLSQDYEPNQCSLTSE</sequence>
<gene>
    <name evidence="1" type="ORF">BLNAU_25212</name>
</gene>
<dbReference type="EMBL" id="JARBJD010000817">
    <property type="protein sequence ID" value="KAK2939880.1"/>
    <property type="molecule type" value="Genomic_DNA"/>
</dbReference>
<evidence type="ECO:0000313" key="2">
    <source>
        <dbReference type="Proteomes" id="UP001281761"/>
    </source>
</evidence>
<evidence type="ECO:0000313" key="1">
    <source>
        <dbReference type="EMBL" id="KAK2939880.1"/>
    </source>
</evidence>
<proteinExistence type="predicted"/>
<name>A0ABQ9WP94_9EUKA</name>